<sequence>MALSEQPVSVNGVYRIEQPLRMAAGWGAGLIELKRSGSDGGSIP</sequence>
<dbReference type="AlphaFoldDB" id="A0AB39R3E1"/>
<name>A0AB39R3E1_9ACTN</name>
<evidence type="ECO:0000313" key="1">
    <source>
        <dbReference type="EMBL" id="XDQ49261.1"/>
    </source>
</evidence>
<accession>A0AB39R3E1</accession>
<gene>
    <name evidence="1" type="ORF">AB5J52_47325</name>
</gene>
<reference evidence="1" key="1">
    <citation type="submission" date="2024-07" db="EMBL/GenBank/DDBJ databases">
        <authorList>
            <person name="Yu S.T."/>
        </authorList>
    </citation>
    <scope>NUCLEOTIDE SEQUENCE</scope>
    <source>
        <strain evidence="1">R39</strain>
    </source>
</reference>
<dbReference type="RefSeq" id="WP_369227915.1">
    <property type="nucleotide sequence ID" value="NZ_CP163441.1"/>
</dbReference>
<organism evidence="1">
    <name type="scientific">Streptomyces sp. R39</name>
    <dbReference type="NCBI Taxonomy" id="3238631"/>
    <lineage>
        <taxon>Bacteria</taxon>
        <taxon>Bacillati</taxon>
        <taxon>Actinomycetota</taxon>
        <taxon>Actinomycetes</taxon>
        <taxon>Kitasatosporales</taxon>
        <taxon>Streptomycetaceae</taxon>
        <taxon>Streptomyces</taxon>
    </lineage>
</organism>
<protein>
    <submittedName>
        <fullName evidence="1">Uncharacterized protein</fullName>
    </submittedName>
</protein>
<proteinExistence type="predicted"/>
<dbReference type="EMBL" id="CP163441">
    <property type="protein sequence ID" value="XDQ49261.1"/>
    <property type="molecule type" value="Genomic_DNA"/>
</dbReference>